<dbReference type="InterPro" id="IPR002295">
    <property type="entry name" value="N4/N6-MTase_EcoPI_Mod-like"/>
</dbReference>
<dbReference type="PANTHER" id="PTHR13370:SF3">
    <property type="entry name" value="TRNA (GUANINE(10)-N2)-METHYLTRANSFERASE HOMOLOG"/>
    <property type="match status" value="1"/>
</dbReference>
<evidence type="ECO:0000313" key="8">
    <source>
        <dbReference type="EMBL" id="HFJ54371.1"/>
    </source>
</evidence>
<name>A0A7C1NBC4_UNCW3</name>
<dbReference type="AlphaFoldDB" id="A0A7C1NBC4"/>
<protein>
    <submittedName>
        <fullName evidence="7">Site-specific DNA-methyltransferase</fullName>
    </submittedName>
</protein>
<dbReference type="GO" id="GO:0003677">
    <property type="term" value="F:DNA binding"/>
    <property type="evidence" value="ECO:0007669"/>
    <property type="project" value="InterPro"/>
</dbReference>
<dbReference type="InterPro" id="IPR029063">
    <property type="entry name" value="SAM-dependent_MTases_sf"/>
</dbReference>
<evidence type="ECO:0000256" key="4">
    <source>
        <dbReference type="ARBA" id="ARBA00022691"/>
    </source>
</evidence>
<dbReference type="GO" id="GO:0005737">
    <property type="term" value="C:cytoplasm"/>
    <property type="evidence" value="ECO:0007669"/>
    <property type="project" value="TreeGrafter"/>
</dbReference>
<evidence type="ECO:0000256" key="3">
    <source>
        <dbReference type="ARBA" id="ARBA00022679"/>
    </source>
</evidence>
<sequence length="381" mass="43485">MVLQYNGKRTYEEILASVKPVPLKVVGANVPNWRSANLLILGDNSRVMATLLKEFDFSGKVNLVYIDPPFATRNTYRIASRRGATISTGSDDEVAYSDALVGYEYLEFLRERLVLLRELMSSDASIYLHIDSKIGHYVKIIMDEIFGPDNFRNDITRIKCKPKNFPRLGYSNIKDIILFYSKGRRFVWHEPKVGFRDEDIERLYPKMTPDGRRYTTIPLHAPGETKNGSTGKPWRGLLPPKGRHWRCAPEMLDKLDAAGLIEWSSKGIPRRIVFADEAYRNGKRLQDVWDFKDPQYPLYPTEKNLEMLKTIIRTSSNEGALVLDCFAGSGTTLIAAQELGRRWIGIDNSHQAIATCLKRLTALKPNIFAQADFVYLEARDD</sequence>
<dbReference type="EMBL" id="DSTU01000008">
    <property type="protein sequence ID" value="HFJ54371.1"/>
    <property type="molecule type" value="Genomic_DNA"/>
</dbReference>
<evidence type="ECO:0000256" key="5">
    <source>
        <dbReference type="SAM" id="MobiDB-lite"/>
    </source>
</evidence>
<dbReference type="SUPFAM" id="SSF53335">
    <property type="entry name" value="S-adenosyl-L-methionine-dependent methyltransferases"/>
    <property type="match status" value="1"/>
</dbReference>
<dbReference type="EMBL" id="DSLG01000001">
    <property type="protein sequence ID" value="HEA86403.1"/>
    <property type="molecule type" value="Genomic_DNA"/>
</dbReference>
<dbReference type="GO" id="GO:0008170">
    <property type="term" value="F:N-methyltransferase activity"/>
    <property type="evidence" value="ECO:0007669"/>
    <property type="project" value="InterPro"/>
</dbReference>
<dbReference type="InterPro" id="IPR002052">
    <property type="entry name" value="DNA_methylase_N6_adenine_CS"/>
</dbReference>
<evidence type="ECO:0000259" key="6">
    <source>
        <dbReference type="Pfam" id="PF01555"/>
    </source>
</evidence>
<keyword evidence="3 7" id="KW-0808">Transferase</keyword>
<dbReference type="PROSITE" id="PS00092">
    <property type="entry name" value="N6_MTASE"/>
    <property type="match status" value="1"/>
</dbReference>
<keyword evidence="4" id="KW-0949">S-adenosyl-L-methionine</keyword>
<feature type="region of interest" description="Disordered" evidence="5">
    <location>
        <begin position="215"/>
        <end position="235"/>
    </location>
</feature>
<dbReference type="PANTHER" id="PTHR13370">
    <property type="entry name" value="RNA METHYLASE-RELATED"/>
    <property type="match status" value="1"/>
</dbReference>
<accession>A0A7C1NBC4</accession>
<evidence type="ECO:0000313" key="7">
    <source>
        <dbReference type="EMBL" id="HEA86403.1"/>
    </source>
</evidence>
<gene>
    <name evidence="7" type="ORF">ENP94_00090</name>
    <name evidence="8" type="ORF">ENS16_06770</name>
</gene>
<dbReference type="Gene3D" id="3.40.50.150">
    <property type="entry name" value="Vaccinia Virus protein VP39"/>
    <property type="match status" value="1"/>
</dbReference>
<reference evidence="7" key="1">
    <citation type="journal article" date="2020" name="mSystems">
        <title>Genome- and Community-Level Interaction Insights into Carbon Utilization and Element Cycling Functions of Hydrothermarchaeota in Hydrothermal Sediment.</title>
        <authorList>
            <person name="Zhou Z."/>
            <person name="Liu Y."/>
            <person name="Xu W."/>
            <person name="Pan J."/>
            <person name="Luo Z.H."/>
            <person name="Li M."/>
        </authorList>
    </citation>
    <scope>NUCLEOTIDE SEQUENCE [LARGE SCALE GENOMIC DNA]</scope>
    <source>
        <strain evidence="7">SpSt-265</strain>
        <strain evidence="8">SpSt-465</strain>
    </source>
</reference>
<organism evidence="7">
    <name type="scientific">candidate division WOR-3 bacterium</name>
    <dbReference type="NCBI Taxonomy" id="2052148"/>
    <lineage>
        <taxon>Bacteria</taxon>
        <taxon>Bacteria division WOR-3</taxon>
    </lineage>
</organism>
<dbReference type="GO" id="GO:0032259">
    <property type="term" value="P:methylation"/>
    <property type="evidence" value="ECO:0007669"/>
    <property type="project" value="UniProtKB-KW"/>
</dbReference>
<dbReference type="PRINTS" id="PR00506">
    <property type="entry name" value="D21N6MTFRASE"/>
</dbReference>
<proteinExistence type="inferred from homology"/>
<keyword evidence="2 7" id="KW-0489">Methyltransferase</keyword>
<evidence type="ECO:0000256" key="2">
    <source>
        <dbReference type="ARBA" id="ARBA00022603"/>
    </source>
</evidence>
<comment type="caution">
    <text evidence="7">The sequence shown here is derived from an EMBL/GenBank/DDBJ whole genome shotgun (WGS) entry which is preliminary data.</text>
</comment>
<dbReference type="Pfam" id="PF01555">
    <property type="entry name" value="N6_N4_Mtase"/>
    <property type="match status" value="1"/>
</dbReference>
<feature type="domain" description="DNA methylase N-4/N-6" evidence="6">
    <location>
        <begin position="61"/>
        <end position="354"/>
    </location>
</feature>
<evidence type="ECO:0000256" key="1">
    <source>
        <dbReference type="ARBA" id="ARBA00006594"/>
    </source>
</evidence>
<comment type="similarity">
    <text evidence="1">Belongs to the N(4)/N(6)-methyltransferase family.</text>
</comment>
<dbReference type="InterPro" id="IPR002941">
    <property type="entry name" value="DNA_methylase_N4/N6"/>
</dbReference>